<name>A0A1G6VEN2_9BACI</name>
<evidence type="ECO:0000313" key="9">
    <source>
        <dbReference type="EMBL" id="SDD51375.1"/>
    </source>
</evidence>
<evidence type="ECO:0000259" key="8">
    <source>
        <dbReference type="Pfam" id="PF02687"/>
    </source>
</evidence>
<keyword evidence="4 7" id="KW-1133">Transmembrane helix</keyword>
<evidence type="ECO:0000256" key="6">
    <source>
        <dbReference type="ARBA" id="ARBA00038076"/>
    </source>
</evidence>
<evidence type="ECO:0000313" key="10">
    <source>
        <dbReference type="Proteomes" id="UP000198666"/>
    </source>
</evidence>
<dbReference type="STRING" id="361279.SAMN05421663_11249"/>
<dbReference type="InterPro" id="IPR050250">
    <property type="entry name" value="Macrolide_Exporter_MacB"/>
</dbReference>
<evidence type="ECO:0000256" key="5">
    <source>
        <dbReference type="ARBA" id="ARBA00023136"/>
    </source>
</evidence>
<keyword evidence="5 7" id="KW-0472">Membrane</keyword>
<dbReference type="EMBL" id="FMZB01000012">
    <property type="protein sequence ID" value="SDD51375.1"/>
    <property type="molecule type" value="Genomic_DNA"/>
</dbReference>
<feature type="domain" description="ABC3 transporter permease C-terminal" evidence="8">
    <location>
        <begin position="242"/>
        <end position="355"/>
    </location>
</feature>
<keyword evidence="2" id="KW-1003">Cell membrane</keyword>
<dbReference type="PANTHER" id="PTHR30572">
    <property type="entry name" value="MEMBRANE COMPONENT OF TRANSPORTER-RELATED"/>
    <property type="match status" value="1"/>
</dbReference>
<feature type="transmembrane region" description="Helical" evidence="7">
    <location>
        <begin position="644"/>
        <end position="664"/>
    </location>
</feature>
<feature type="transmembrane region" description="Helical" evidence="7">
    <location>
        <begin position="399"/>
        <end position="419"/>
    </location>
</feature>
<dbReference type="AlphaFoldDB" id="A0A1G6VEN2"/>
<evidence type="ECO:0000256" key="3">
    <source>
        <dbReference type="ARBA" id="ARBA00022692"/>
    </source>
</evidence>
<feature type="transmembrane region" description="Helical" evidence="7">
    <location>
        <begin position="287"/>
        <end position="310"/>
    </location>
</feature>
<dbReference type="OrthoDB" id="2934570at2"/>
<gene>
    <name evidence="9" type="ORF">SAMN05421663_11249</name>
</gene>
<dbReference type="GO" id="GO:0022857">
    <property type="term" value="F:transmembrane transporter activity"/>
    <property type="evidence" value="ECO:0007669"/>
    <property type="project" value="TreeGrafter"/>
</dbReference>
<dbReference type="GO" id="GO:0005886">
    <property type="term" value="C:plasma membrane"/>
    <property type="evidence" value="ECO:0007669"/>
    <property type="project" value="UniProtKB-SubCell"/>
</dbReference>
<evidence type="ECO:0000256" key="4">
    <source>
        <dbReference type="ARBA" id="ARBA00022989"/>
    </source>
</evidence>
<dbReference type="Pfam" id="PF02687">
    <property type="entry name" value="FtsX"/>
    <property type="match status" value="1"/>
</dbReference>
<protein>
    <submittedName>
        <fullName evidence="9">Putative ABC transport system permease protein</fullName>
    </submittedName>
</protein>
<feature type="transmembrane region" description="Helical" evidence="7">
    <location>
        <begin position="21"/>
        <end position="44"/>
    </location>
</feature>
<dbReference type="RefSeq" id="WP_093728432.1">
    <property type="nucleotide sequence ID" value="NZ_FMZB01000012.1"/>
</dbReference>
<sequence length="713" mass="81533">MVNPSANKKLNKRILRRISRYKLKLLILFLVVFATTGIFVSFFVGTSSVLKSVHEFNKDFAVEDGIFMTENELPASDDISYEEMKYGEVRYDGKTIRIFSVRENINKHQVTSGEELQEENEILLDKNYLKANELEIGDTIDLNNRKLTIVGSAISPDYITTKNSDMVLQANSNKFGIAFVDNQTFQSLFGESFSTYYAYSSDLDVQDISEKVEPAYINDSKNNTRIQQVIGDAEAPRDLALLLTCLLYLIVAVLLSVYHFEVSKKESGNLSTFVKLGFRKATLYKHYLTETTVTLFLAWVTGGIAGIGFIDTIKQMNNQIYNYPLLETDYSLLALCLIASFVTVMVLNLVLVYRFYIKQRKLTKKRPKSINKSYSNPLKWIPFSYRYRLKRINRNKSEMVLFVLLIFFVGLLINFSFLLKDSVTQYVEDLAIENTFEEVLFLDPSNEVEAEGEDFELYKLYDEEGITQSVYLIGSDSEHYDYGLTLEDGDVIITKAYADKYNKNVGDDITLTDVSNEKQYSFQINKVNASSTVSTIYMVSDSRDLFDDRTYSTPAVALAEPHTDTNDSQIEAKLSRDEIITSGENILNVINKQISLILALAIVLQFTLLYSLLEFSFQNSVTSIKTLKLEGYGLRDLMRMHFSLSIPIALLCIIGSYYISRIAVRIFLDQIMYDFVNFVSVTDSLLIILSSNGMIILIFIFFLLRMRPRLRKL</sequence>
<evidence type="ECO:0000256" key="7">
    <source>
        <dbReference type="SAM" id="Phobius"/>
    </source>
</evidence>
<dbReference type="InterPro" id="IPR003838">
    <property type="entry name" value="ABC3_permease_C"/>
</dbReference>
<accession>A0A1G6VEN2</accession>
<organism evidence="9 10">
    <name type="scientific">Terribacillus halophilus</name>
    <dbReference type="NCBI Taxonomy" id="361279"/>
    <lineage>
        <taxon>Bacteria</taxon>
        <taxon>Bacillati</taxon>
        <taxon>Bacillota</taxon>
        <taxon>Bacilli</taxon>
        <taxon>Bacillales</taxon>
        <taxon>Bacillaceae</taxon>
        <taxon>Terribacillus</taxon>
    </lineage>
</organism>
<feature type="transmembrane region" description="Helical" evidence="7">
    <location>
        <begin position="684"/>
        <end position="704"/>
    </location>
</feature>
<proteinExistence type="inferred from homology"/>
<evidence type="ECO:0000256" key="1">
    <source>
        <dbReference type="ARBA" id="ARBA00004651"/>
    </source>
</evidence>
<keyword evidence="10" id="KW-1185">Reference proteome</keyword>
<comment type="similarity">
    <text evidence="6">Belongs to the ABC-4 integral membrane protein family.</text>
</comment>
<feature type="transmembrane region" description="Helical" evidence="7">
    <location>
        <begin position="239"/>
        <end position="260"/>
    </location>
</feature>
<dbReference type="Proteomes" id="UP000198666">
    <property type="component" value="Unassembled WGS sequence"/>
</dbReference>
<reference evidence="10" key="1">
    <citation type="submission" date="2016-10" db="EMBL/GenBank/DDBJ databases">
        <authorList>
            <person name="Varghese N."/>
            <person name="Submissions S."/>
        </authorList>
    </citation>
    <scope>NUCLEOTIDE SEQUENCE [LARGE SCALE GENOMIC DNA]</scope>
    <source>
        <strain evidence="10">DSM 21620</strain>
    </source>
</reference>
<keyword evidence="3 7" id="KW-0812">Transmembrane</keyword>
<dbReference type="PANTHER" id="PTHR30572:SF4">
    <property type="entry name" value="ABC TRANSPORTER PERMEASE YTRF"/>
    <property type="match status" value="1"/>
</dbReference>
<feature type="transmembrane region" description="Helical" evidence="7">
    <location>
        <begin position="594"/>
        <end position="613"/>
    </location>
</feature>
<feature type="transmembrane region" description="Helical" evidence="7">
    <location>
        <begin position="330"/>
        <end position="356"/>
    </location>
</feature>
<evidence type="ECO:0000256" key="2">
    <source>
        <dbReference type="ARBA" id="ARBA00022475"/>
    </source>
</evidence>
<comment type="subcellular location">
    <subcellularLocation>
        <location evidence="1">Cell membrane</location>
        <topology evidence="1">Multi-pass membrane protein</topology>
    </subcellularLocation>
</comment>